<name>A0A7G1G3P7_9BACT</name>
<evidence type="ECO:0000259" key="1">
    <source>
        <dbReference type="Pfam" id="PF12705"/>
    </source>
</evidence>
<dbReference type="RefSeq" id="WP_190613375.1">
    <property type="nucleotide sequence ID" value="NZ_AP018712.1"/>
</dbReference>
<dbReference type="InParanoid" id="A0A7G1G3P7"/>
<feature type="domain" description="PD-(D/E)XK endonuclease-like" evidence="1">
    <location>
        <begin position="11"/>
        <end position="302"/>
    </location>
</feature>
<evidence type="ECO:0000313" key="3">
    <source>
        <dbReference type="Proteomes" id="UP000516361"/>
    </source>
</evidence>
<accession>A0A7G1G3P7</accession>
<keyword evidence="3" id="KW-1185">Reference proteome</keyword>
<organism evidence="2 3">
    <name type="scientific">Tepiditoga spiralis</name>
    <dbReference type="NCBI Taxonomy" id="2108365"/>
    <lineage>
        <taxon>Bacteria</taxon>
        <taxon>Thermotogati</taxon>
        <taxon>Thermotogota</taxon>
        <taxon>Thermotogae</taxon>
        <taxon>Petrotogales</taxon>
        <taxon>Petrotogaceae</taxon>
        <taxon>Tepiditoga</taxon>
    </lineage>
</organism>
<proteinExistence type="predicted"/>
<gene>
    <name evidence="2" type="ORF">OSSY52_12010</name>
</gene>
<dbReference type="KEGG" id="ocy:OSSY52_12010"/>
<dbReference type="InterPro" id="IPR011604">
    <property type="entry name" value="PDDEXK-like_dom_sf"/>
</dbReference>
<dbReference type="Proteomes" id="UP000516361">
    <property type="component" value="Chromosome"/>
</dbReference>
<evidence type="ECO:0000313" key="2">
    <source>
        <dbReference type="EMBL" id="BBE31060.1"/>
    </source>
</evidence>
<dbReference type="InterPro" id="IPR038726">
    <property type="entry name" value="PDDEXK_AddAB-type"/>
</dbReference>
<dbReference type="AlphaFoldDB" id="A0A7G1G3P7"/>
<dbReference type="Pfam" id="PF12705">
    <property type="entry name" value="PDDEXK_1"/>
    <property type="match status" value="1"/>
</dbReference>
<sequence>MFEKREYPEKSWSVSKMDIFESCKRKYYYSTYAQWNGWENDASTLSKKAYTLNKLGNVYSALGTYLHTMIKNNILGMNMDSNTIYLNILGSIKEDCKNSFYKKEEWLKSPKSINMLHEYYYGNGLDKSLGKKIAQRVKVCSENIFNSKTYNELKDTKSKIFELDEESFNFFKYKNTKLYAILDALYKIDDKIVIADWKTGKKDTAKHDIQMIIYVMYVLSEYKDINIEKIECVNEYLLTGESYVRTFTYDEIKNVQKYIDNSIEKIEEYLEDSEINKPKSMESFKANPGYSCKMCNFIEICDEGKKFLKIK</sequence>
<protein>
    <recommendedName>
        <fullName evidence="1">PD-(D/E)XK endonuclease-like domain-containing protein</fullName>
    </recommendedName>
</protein>
<dbReference type="Gene3D" id="3.90.320.10">
    <property type="match status" value="1"/>
</dbReference>
<reference evidence="2 3" key="1">
    <citation type="submission" date="2018-06" db="EMBL/GenBank/DDBJ databases">
        <title>Genome sequencing of Oceanotoga sp. sy52.</title>
        <authorList>
            <person name="Mori K."/>
        </authorList>
    </citation>
    <scope>NUCLEOTIDE SEQUENCE [LARGE SCALE GENOMIC DNA]</scope>
    <source>
        <strain evidence="3">sy52</strain>
    </source>
</reference>
<dbReference type="EMBL" id="AP018712">
    <property type="protein sequence ID" value="BBE31060.1"/>
    <property type="molecule type" value="Genomic_DNA"/>
</dbReference>